<reference evidence="8 9" key="1">
    <citation type="submission" date="2019-04" db="EMBL/GenBank/DDBJ databases">
        <title>High contiguity whole genome sequence and gene annotation resource for two Venturia nashicola isolates.</title>
        <authorList>
            <person name="Prokchorchik M."/>
            <person name="Won K."/>
            <person name="Lee Y."/>
            <person name="Choi E.D."/>
            <person name="Segonzac C."/>
            <person name="Sohn K.H."/>
        </authorList>
    </citation>
    <scope>NUCLEOTIDE SEQUENCE [LARGE SCALE GENOMIC DNA]</scope>
    <source>
        <strain evidence="8 9">PRI2</strain>
    </source>
</reference>
<evidence type="ECO:0000313" key="8">
    <source>
        <dbReference type="EMBL" id="TID17175.1"/>
    </source>
</evidence>
<evidence type="ECO:0000256" key="5">
    <source>
        <dbReference type="ARBA" id="ARBA00023136"/>
    </source>
</evidence>
<evidence type="ECO:0000256" key="4">
    <source>
        <dbReference type="ARBA" id="ARBA00022989"/>
    </source>
</evidence>
<dbReference type="STRING" id="86259.A0A4Z1NV23"/>
<evidence type="ECO:0000259" key="7">
    <source>
        <dbReference type="PROSITE" id="PS50850"/>
    </source>
</evidence>
<accession>A0A4Z1NV23</accession>
<evidence type="ECO:0000256" key="1">
    <source>
        <dbReference type="ARBA" id="ARBA00004141"/>
    </source>
</evidence>
<dbReference type="InterPro" id="IPR036259">
    <property type="entry name" value="MFS_trans_sf"/>
</dbReference>
<dbReference type="Gene3D" id="1.20.1250.20">
    <property type="entry name" value="MFS general substrate transporter like domains"/>
    <property type="match status" value="2"/>
</dbReference>
<feature type="transmembrane region" description="Helical" evidence="6">
    <location>
        <begin position="403"/>
        <end position="428"/>
    </location>
</feature>
<sequence length="610" mass="67715">MAVLGASVTGFAFVFVCCRGRGRSVGPRVRSAGAESGAEMDVSGALSELEACRSRRFILESLFRSDENLEWALPGAASGASGSLRFMGAPAGGGGEDIPRALVHSHCRRLISLSTTAHKVFSLQPRVRTEQAVVSGESERTSSRVWLAENKRSSLAGRDQAVESGWQRPSSRVWLALDAVNRSNTCSLTLIRRMRSRCLSVACAFHGSTYDIMLNSTTLWLRIFHLSCFSWAFGPRIWFSFTTFTFGIITLCTAFITTWKQMIALRVLLGMAMAGIYPGLTVLISSWYTRKDEQQLRFALLQTGQVLVLATGQIVNWGLNHLHGGLKGWQWMFLVQGLITAVLGIVTYWWMVDFPENAHKSFWFMDERESEIMAQRIRKDRGDVVADKYAWSKVFVHYSDGKVWAFAVMYFLLNMVSTSMSYFLPLILKNGLGFSSDKAILLNGPVYYWAVIPVLLSSFIGDKYSIRGPVIIFNSLMLIIGFCMVGFVNAATVRYVGTFLTTGVYVANWAAVNAYKSSNITGQWKRVFSAAVTTAFNGAGGIAGAYIVRYNEKPKYPTAVWASIGSHIVMIACVLAFSAYFFIANKRERTGKWILEGTPGFRHAYQETTG</sequence>
<evidence type="ECO:0000313" key="9">
    <source>
        <dbReference type="Proteomes" id="UP000298493"/>
    </source>
</evidence>
<dbReference type="PANTHER" id="PTHR43791">
    <property type="entry name" value="PERMEASE-RELATED"/>
    <property type="match status" value="1"/>
</dbReference>
<dbReference type="EMBL" id="SNSC02000017">
    <property type="protein sequence ID" value="TID17175.1"/>
    <property type="molecule type" value="Genomic_DNA"/>
</dbReference>
<dbReference type="PROSITE" id="PS50850">
    <property type="entry name" value="MFS"/>
    <property type="match status" value="1"/>
</dbReference>
<proteinExistence type="predicted"/>
<feature type="transmembrane region" description="Helical" evidence="6">
    <location>
        <begin position="237"/>
        <end position="256"/>
    </location>
</feature>
<feature type="transmembrane region" description="Helical" evidence="6">
    <location>
        <begin position="560"/>
        <end position="583"/>
    </location>
</feature>
<dbReference type="GO" id="GO:0016020">
    <property type="term" value="C:membrane"/>
    <property type="evidence" value="ECO:0007669"/>
    <property type="project" value="UniProtKB-SubCell"/>
</dbReference>
<evidence type="ECO:0000256" key="3">
    <source>
        <dbReference type="ARBA" id="ARBA00022692"/>
    </source>
</evidence>
<dbReference type="GO" id="GO:0022857">
    <property type="term" value="F:transmembrane transporter activity"/>
    <property type="evidence" value="ECO:0007669"/>
    <property type="project" value="InterPro"/>
</dbReference>
<feature type="transmembrane region" description="Helical" evidence="6">
    <location>
        <begin position="300"/>
        <end position="319"/>
    </location>
</feature>
<keyword evidence="5 6" id="KW-0472">Membrane</keyword>
<keyword evidence="9" id="KW-1185">Reference proteome</keyword>
<name>A0A4Z1NV23_9PEZI</name>
<feature type="domain" description="Major facilitator superfamily (MFS) profile" evidence="7">
    <location>
        <begin position="145"/>
        <end position="588"/>
    </location>
</feature>
<dbReference type="SUPFAM" id="SSF103473">
    <property type="entry name" value="MFS general substrate transporter"/>
    <property type="match status" value="1"/>
</dbReference>
<keyword evidence="4 6" id="KW-1133">Transmembrane helix</keyword>
<comment type="subcellular location">
    <subcellularLocation>
        <location evidence="1">Membrane</location>
        <topology evidence="1">Multi-pass membrane protein</topology>
    </subcellularLocation>
</comment>
<keyword evidence="2" id="KW-0813">Transport</keyword>
<feature type="transmembrane region" description="Helical" evidence="6">
    <location>
        <begin position="466"/>
        <end position="488"/>
    </location>
</feature>
<feature type="transmembrane region" description="Helical" evidence="6">
    <location>
        <begin position="527"/>
        <end position="548"/>
    </location>
</feature>
<comment type="caution">
    <text evidence="8">The sequence shown here is derived from an EMBL/GenBank/DDBJ whole genome shotgun (WGS) entry which is preliminary data.</text>
</comment>
<evidence type="ECO:0000256" key="6">
    <source>
        <dbReference type="SAM" id="Phobius"/>
    </source>
</evidence>
<dbReference type="Pfam" id="PF07690">
    <property type="entry name" value="MFS_1"/>
    <property type="match status" value="1"/>
</dbReference>
<feature type="transmembrane region" description="Helical" evidence="6">
    <location>
        <begin position="440"/>
        <end position="460"/>
    </location>
</feature>
<dbReference type="AlphaFoldDB" id="A0A4Z1NV23"/>
<keyword evidence="3 6" id="KW-0812">Transmembrane</keyword>
<feature type="transmembrane region" description="Helical" evidence="6">
    <location>
        <begin position="263"/>
        <end position="288"/>
    </location>
</feature>
<feature type="transmembrane region" description="Helical" evidence="6">
    <location>
        <begin position="331"/>
        <end position="351"/>
    </location>
</feature>
<evidence type="ECO:0000256" key="2">
    <source>
        <dbReference type="ARBA" id="ARBA00022448"/>
    </source>
</evidence>
<organism evidence="8 9">
    <name type="scientific">Venturia nashicola</name>
    <dbReference type="NCBI Taxonomy" id="86259"/>
    <lineage>
        <taxon>Eukaryota</taxon>
        <taxon>Fungi</taxon>
        <taxon>Dikarya</taxon>
        <taxon>Ascomycota</taxon>
        <taxon>Pezizomycotina</taxon>
        <taxon>Dothideomycetes</taxon>
        <taxon>Pleosporomycetidae</taxon>
        <taxon>Venturiales</taxon>
        <taxon>Venturiaceae</taxon>
        <taxon>Venturia</taxon>
    </lineage>
</organism>
<dbReference type="Proteomes" id="UP000298493">
    <property type="component" value="Unassembled WGS sequence"/>
</dbReference>
<dbReference type="InterPro" id="IPR011701">
    <property type="entry name" value="MFS"/>
</dbReference>
<protein>
    <submittedName>
        <fullName evidence="8">MFS general substrate transporter</fullName>
    </submittedName>
</protein>
<dbReference type="InterPro" id="IPR020846">
    <property type="entry name" value="MFS_dom"/>
</dbReference>
<dbReference type="PANTHER" id="PTHR43791:SF58">
    <property type="entry name" value="TRANSPORTER, PUTATIVE (AFU_ORTHOLOGUE AFUA_8G04470)-RELATED"/>
    <property type="match status" value="1"/>
</dbReference>
<gene>
    <name evidence="8" type="ORF">E6O75_ATG09941</name>
</gene>